<feature type="domain" description="Ketoreductase" evidence="4">
    <location>
        <begin position="29"/>
        <end position="217"/>
    </location>
</feature>
<protein>
    <submittedName>
        <fullName evidence="5">Acetoin dehydrogenase</fullName>
    </submittedName>
</protein>
<dbReference type="GO" id="GO:0016491">
    <property type="term" value="F:oxidoreductase activity"/>
    <property type="evidence" value="ECO:0007669"/>
    <property type="project" value="UniProtKB-KW"/>
</dbReference>
<keyword evidence="6" id="KW-1185">Reference proteome</keyword>
<dbReference type="PRINTS" id="PR00081">
    <property type="entry name" value="GDHRDH"/>
</dbReference>
<evidence type="ECO:0000256" key="3">
    <source>
        <dbReference type="RuleBase" id="RU000363"/>
    </source>
</evidence>
<evidence type="ECO:0000256" key="1">
    <source>
        <dbReference type="ARBA" id="ARBA00006484"/>
    </source>
</evidence>
<proteinExistence type="inferred from homology"/>
<comment type="caution">
    <text evidence="5">The sequence shown here is derived from an EMBL/GenBank/DDBJ whole genome shotgun (WGS) entry which is preliminary data.</text>
</comment>
<sequence length="304" mass="32559">MRTTPQSSPAPQAEPVARRRRRRLRLDDAVCVVTGAASGMGLESARLLARRGARLALVDRNADVLATLVEEFRAAGTEASAHVVDLTDLDAVAALPDAVLAEHGRVDVLLHCAGVSMLGTFEQLTIDEFRWVVDVNLWGTVALAKAFLPLLRERPAAHLANVSSLYGLAAPAGRVPYVTSKFAVRGFTDALRHELERTDVTVSAVYPGGVRTGIIHHARVAATVDADVASRAADAQAALYKTTPEQAAELIVDGIERRRPRIFVGRDARLSDLVTRLAPVGYWSIMRGIVAKAGDTAPARTPAN</sequence>
<dbReference type="PANTHER" id="PTHR44196">
    <property type="entry name" value="DEHYDROGENASE/REDUCTASE SDR FAMILY MEMBER 7B"/>
    <property type="match status" value="1"/>
</dbReference>
<name>A0A9W6FQX9_9MICO</name>
<dbReference type="AlphaFoldDB" id="A0A9W6FQX9"/>
<dbReference type="PRINTS" id="PR00080">
    <property type="entry name" value="SDRFAMILY"/>
</dbReference>
<dbReference type="GO" id="GO:0016020">
    <property type="term" value="C:membrane"/>
    <property type="evidence" value="ECO:0007669"/>
    <property type="project" value="TreeGrafter"/>
</dbReference>
<evidence type="ECO:0000256" key="2">
    <source>
        <dbReference type="ARBA" id="ARBA00023002"/>
    </source>
</evidence>
<evidence type="ECO:0000259" key="4">
    <source>
        <dbReference type="SMART" id="SM00822"/>
    </source>
</evidence>
<evidence type="ECO:0000313" key="6">
    <source>
        <dbReference type="Proteomes" id="UP001144396"/>
    </source>
</evidence>
<dbReference type="PANTHER" id="PTHR44196:SF1">
    <property type="entry name" value="DEHYDROGENASE_REDUCTASE SDR FAMILY MEMBER 7B"/>
    <property type="match status" value="1"/>
</dbReference>
<gene>
    <name evidence="5" type="ORF">ARHIZOSPH14_13340</name>
</gene>
<dbReference type="InterPro" id="IPR057326">
    <property type="entry name" value="KR_dom"/>
</dbReference>
<dbReference type="Proteomes" id="UP001144396">
    <property type="component" value="Unassembled WGS sequence"/>
</dbReference>
<dbReference type="InterPro" id="IPR036291">
    <property type="entry name" value="NAD(P)-bd_dom_sf"/>
</dbReference>
<keyword evidence="2" id="KW-0560">Oxidoreductase</keyword>
<accession>A0A9W6FQX9</accession>
<dbReference type="SMART" id="SM00822">
    <property type="entry name" value="PKS_KR"/>
    <property type="match status" value="1"/>
</dbReference>
<dbReference type="Pfam" id="PF00106">
    <property type="entry name" value="adh_short"/>
    <property type="match status" value="1"/>
</dbReference>
<organism evidence="5 6">
    <name type="scientific">Agromyces rhizosphaerae</name>
    <dbReference type="NCBI Taxonomy" id="88374"/>
    <lineage>
        <taxon>Bacteria</taxon>
        <taxon>Bacillati</taxon>
        <taxon>Actinomycetota</taxon>
        <taxon>Actinomycetes</taxon>
        <taxon>Micrococcales</taxon>
        <taxon>Microbacteriaceae</taxon>
        <taxon>Agromyces</taxon>
    </lineage>
</organism>
<dbReference type="SUPFAM" id="SSF51735">
    <property type="entry name" value="NAD(P)-binding Rossmann-fold domains"/>
    <property type="match status" value="1"/>
</dbReference>
<dbReference type="Gene3D" id="3.40.50.720">
    <property type="entry name" value="NAD(P)-binding Rossmann-like Domain"/>
    <property type="match status" value="1"/>
</dbReference>
<dbReference type="RefSeq" id="WP_281883325.1">
    <property type="nucleotide sequence ID" value="NZ_BSDP01000001.1"/>
</dbReference>
<comment type="similarity">
    <text evidence="1 3">Belongs to the short-chain dehydrogenases/reductases (SDR) family.</text>
</comment>
<dbReference type="EMBL" id="BSDP01000001">
    <property type="protein sequence ID" value="GLI27092.1"/>
    <property type="molecule type" value="Genomic_DNA"/>
</dbReference>
<dbReference type="InterPro" id="IPR002347">
    <property type="entry name" value="SDR_fam"/>
</dbReference>
<dbReference type="InterPro" id="IPR020904">
    <property type="entry name" value="Sc_DH/Rdtase_CS"/>
</dbReference>
<evidence type="ECO:0000313" key="5">
    <source>
        <dbReference type="EMBL" id="GLI27092.1"/>
    </source>
</evidence>
<reference evidence="5" key="1">
    <citation type="submission" date="2022-12" db="EMBL/GenBank/DDBJ databases">
        <title>Reference genome sequencing for broad-spectrum identification of bacterial and archaeal isolates by mass spectrometry.</title>
        <authorList>
            <person name="Sekiguchi Y."/>
            <person name="Tourlousse D.M."/>
        </authorList>
    </citation>
    <scope>NUCLEOTIDE SEQUENCE</scope>
    <source>
        <strain evidence="5">14</strain>
    </source>
</reference>
<dbReference type="PROSITE" id="PS00061">
    <property type="entry name" value="ADH_SHORT"/>
    <property type="match status" value="1"/>
</dbReference>